<evidence type="ECO:0000313" key="2">
    <source>
        <dbReference type="EMBL" id="KAG2484129.1"/>
    </source>
</evidence>
<accession>A0A835XQ57</accession>
<protein>
    <recommendedName>
        <fullName evidence="1">Pherophorin domain-containing protein</fullName>
    </recommendedName>
</protein>
<gene>
    <name evidence="2" type="ORF">HYH03_017012</name>
</gene>
<sequence length="318" mass="34768">QPAPTIALCDLLAETLNGYSDTYDYPTSSPFMCVTPVVLEQNITACGYFATEAQGLEFGEFLRVGNADTEVNGFELLARDLNFQNGLKPDGSGGLACDPSNFWAYLETELTKESCSEWYYEQGCASIPVPINNFPYCKCDIGAIQKTPYEVYFKRSFVEGKNTHFCFGINVNQDQCAGSSCCSMNLEKIEFLSDHTKCLSSVDGYSVSTKNNGGLRSAVWSRNNDTSVNNGTVFGVLRANLLSLNLVSAPKAEVCIALRLDSACPNMETFCNLGKEANACQYAVFDQKKNCCASDWTAGPFTSPTPVNGTRRFRTALL</sequence>
<dbReference type="Pfam" id="PF12499">
    <property type="entry name" value="DUF3707"/>
    <property type="match status" value="1"/>
</dbReference>
<proteinExistence type="predicted"/>
<feature type="non-terminal residue" evidence="2">
    <location>
        <position position="1"/>
    </location>
</feature>
<dbReference type="AlphaFoldDB" id="A0A835XQ57"/>
<dbReference type="OrthoDB" id="541190at2759"/>
<evidence type="ECO:0000259" key="1">
    <source>
        <dbReference type="Pfam" id="PF12499"/>
    </source>
</evidence>
<evidence type="ECO:0000313" key="3">
    <source>
        <dbReference type="Proteomes" id="UP000612055"/>
    </source>
</evidence>
<feature type="domain" description="Pherophorin" evidence="1">
    <location>
        <begin position="134"/>
        <end position="292"/>
    </location>
</feature>
<comment type="caution">
    <text evidence="2">The sequence shown here is derived from an EMBL/GenBank/DDBJ whole genome shotgun (WGS) entry which is preliminary data.</text>
</comment>
<dbReference type="EMBL" id="JAEHOE010000156">
    <property type="protein sequence ID" value="KAG2484129.1"/>
    <property type="molecule type" value="Genomic_DNA"/>
</dbReference>
<keyword evidence="3" id="KW-1185">Reference proteome</keyword>
<dbReference type="InterPro" id="IPR024616">
    <property type="entry name" value="Pherophorin"/>
</dbReference>
<dbReference type="Proteomes" id="UP000612055">
    <property type="component" value="Unassembled WGS sequence"/>
</dbReference>
<organism evidence="2 3">
    <name type="scientific">Edaphochlamys debaryana</name>
    <dbReference type="NCBI Taxonomy" id="47281"/>
    <lineage>
        <taxon>Eukaryota</taxon>
        <taxon>Viridiplantae</taxon>
        <taxon>Chlorophyta</taxon>
        <taxon>core chlorophytes</taxon>
        <taxon>Chlorophyceae</taxon>
        <taxon>CS clade</taxon>
        <taxon>Chlamydomonadales</taxon>
        <taxon>Chlamydomonadales incertae sedis</taxon>
        <taxon>Edaphochlamys</taxon>
    </lineage>
</organism>
<reference evidence="2" key="1">
    <citation type="journal article" date="2020" name="bioRxiv">
        <title>Comparative genomics of Chlamydomonas.</title>
        <authorList>
            <person name="Craig R.J."/>
            <person name="Hasan A.R."/>
            <person name="Ness R.W."/>
            <person name="Keightley P.D."/>
        </authorList>
    </citation>
    <scope>NUCLEOTIDE SEQUENCE</scope>
    <source>
        <strain evidence="2">CCAP 11/70</strain>
    </source>
</reference>
<name>A0A835XQ57_9CHLO</name>